<dbReference type="PROSITE" id="PS50088">
    <property type="entry name" value="ANK_REPEAT"/>
    <property type="match status" value="12"/>
</dbReference>
<evidence type="ECO:0000256" key="1">
    <source>
        <dbReference type="ARBA" id="ARBA00022737"/>
    </source>
</evidence>
<dbReference type="Pfam" id="PF14420">
    <property type="entry name" value="Clr5"/>
    <property type="match status" value="1"/>
</dbReference>
<dbReference type="PROSITE" id="PS50297">
    <property type="entry name" value="ANK_REP_REGION"/>
    <property type="match status" value="9"/>
</dbReference>
<comment type="caution">
    <text evidence="5">The sequence shown here is derived from an EMBL/GenBank/DDBJ whole genome shotgun (WGS) entry which is preliminary data.</text>
</comment>
<feature type="repeat" description="ANK" evidence="3">
    <location>
        <begin position="1099"/>
        <end position="1131"/>
    </location>
</feature>
<evidence type="ECO:0000256" key="2">
    <source>
        <dbReference type="ARBA" id="ARBA00023043"/>
    </source>
</evidence>
<evidence type="ECO:0000256" key="3">
    <source>
        <dbReference type="PROSITE-ProRule" id="PRU00023"/>
    </source>
</evidence>
<feature type="repeat" description="ANK" evidence="3">
    <location>
        <begin position="773"/>
        <end position="805"/>
    </location>
</feature>
<dbReference type="InterPro" id="IPR036770">
    <property type="entry name" value="Ankyrin_rpt-contain_sf"/>
</dbReference>
<feature type="repeat" description="ANK" evidence="3">
    <location>
        <begin position="888"/>
        <end position="920"/>
    </location>
</feature>
<reference evidence="5" key="1">
    <citation type="submission" date="2021-03" db="EMBL/GenBank/DDBJ databases">
        <authorList>
            <person name="Tagirdzhanova G."/>
        </authorList>
    </citation>
    <scope>NUCLEOTIDE SEQUENCE</scope>
</reference>
<feature type="repeat" description="ANK" evidence="3">
    <location>
        <begin position="955"/>
        <end position="987"/>
    </location>
</feature>
<protein>
    <recommendedName>
        <fullName evidence="4">Clr5 domain-containing protein</fullName>
    </recommendedName>
</protein>
<dbReference type="Proteomes" id="UP000664521">
    <property type="component" value="Unassembled WGS sequence"/>
</dbReference>
<dbReference type="InterPro" id="IPR025676">
    <property type="entry name" value="Clr5_dom"/>
</dbReference>
<dbReference type="Gene3D" id="1.25.40.20">
    <property type="entry name" value="Ankyrin repeat-containing domain"/>
    <property type="match status" value="4"/>
</dbReference>
<keyword evidence="1" id="KW-0677">Repeat</keyword>
<dbReference type="InterPro" id="IPR050889">
    <property type="entry name" value="Dendritic_Spine_Reg/Scaffold"/>
</dbReference>
<feature type="repeat" description="ANK" evidence="3">
    <location>
        <begin position="1029"/>
        <end position="1061"/>
    </location>
</feature>
<feature type="repeat" description="ANK" evidence="3">
    <location>
        <begin position="327"/>
        <end position="359"/>
    </location>
</feature>
<dbReference type="Pfam" id="PF12796">
    <property type="entry name" value="Ank_2"/>
    <property type="match status" value="6"/>
</dbReference>
<feature type="repeat" description="ANK" evidence="3">
    <location>
        <begin position="994"/>
        <end position="1026"/>
    </location>
</feature>
<feature type="repeat" description="ANK" evidence="3">
    <location>
        <begin position="556"/>
        <end position="588"/>
    </location>
</feature>
<gene>
    <name evidence="5" type="ORF">HETSPECPRED_000318</name>
</gene>
<organism evidence="5 6">
    <name type="scientific">Heterodermia speciosa</name>
    <dbReference type="NCBI Taxonomy" id="116794"/>
    <lineage>
        <taxon>Eukaryota</taxon>
        <taxon>Fungi</taxon>
        <taxon>Dikarya</taxon>
        <taxon>Ascomycota</taxon>
        <taxon>Pezizomycotina</taxon>
        <taxon>Lecanoromycetes</taxon>
        <taxon>OSLEUM clade</taxon>
        <taxon>Lecanoromycetidae</taxon>
        <taxon>Caliciales</taxon>
        <taxon>Physciaceae</taxon>
        <taxon>Heterodermia</taxon>
    </lineage>
</organism>
<evidence type="ECO:0000259" key="4">
    <source>
        <dbReference type="Pfam" id="PF14420"/>
    </source>
</evidence>
<proteinExistence type="predicted"/>
<evidence type="ECO:0000313" key="5">
    <source>
        <dbReference type="EMBL" id="CAF9911381.1"/>
    </source>
</evidence>
<dbReference type="InterPro" id="IPR002110">
    <property type="entry name" value="Ankyrin_rpt"/>
</dbReference>
<feature type="repeat" description="ANK" evidence="3">
    <location>
        <begin position="459"/>
        <end position="491"/>
    </location>
</feature>
<feature type="repeat" description="ANK" evidence="3">
    <location>
        <begin position="524"/>
        <end position="556"/>
    </location>
</feature>
<keyword evidence="6" id="KW-1185">Reference proteome</keyword>
<feature type="repeat" description="ANK" evidence="3">
    <location>
        <begin position="632"/>
        <end position="660"/>
    </location>
</feature>
<sequence length="1158" mass="128435">MSSSRRIPEVEWQKHQAEIRKLYIEDGKSREDVMTRMAERHGFRASKEQYFRQFKKWNFSKNTTNEMWKIINYKVQKRNQVSKGSTIYLKGKQLPEKKLKKELGRNPYPVSNWLIQNAPSPATPEDVMVCTPQASADLYISLVGIPWFSFQERFLPAFQLAESSLANTYLLDPFPNAMIRGNSNQPNERRWLPELEGSYRQIVPPSAESIAIALRECKNSTKLATDGESSDGESSDVSSFRTTSNAIQAVLFMSSNNILGRYDMDNFVGSMVNSNSRWILQSIISMKTPTTEIFAADLLLSACKLDDSEIVNILLSTGANANFRDIYRNSPLHYAIQRGSIAIVRALIKHGAAVNSRVEDYVMTAMALRNPYAMVQLLLDEGAIVRELPESYHNQYSRYESYIRSATPLQIASKTNDLTMIRLLLKKSRVVDVEIIQVDEVEMKLDRITYDEFYRFRTTCISPLVHAAWNGNIPIMTAILDAGANLNVVHNLDWNSYEHHFLRGPKDGRQDWLFEALNCFRQQRCFTALQAAAHQNDVEPVRFLLRAGATIDTHDTGDTALQIAAKCGNIPMVQILRSHGADINAPAYGFYGRTVLQAAAENGNPILVNLFLEATTRSSWPAIINAPPARWGGRTALQAAAENGHIEVVRILLRSGANINGPIAETFGITVFQAAVKSGEWSMVILVLTEGAHTHTPPGTRAALAIAVEQENMALMELVLQHGGGNRLGFSGIKPRALLGTSEHELDPSVLVLNEALDVNEIWQPIIQDIDVCDMTALGFAIRKGRLHAVKLLLQAGADATLALRNQFPSIDREMLTLLLEHGADPDITFAGDELTPLARWIRFLNSECKDEDKMDEELKESIVLLLNAGAKVNCSSGDFGDYHVHMNITSILGYAAKYNCVELVEILLDAGADPNWRDGSKSATALALAATSCDEIFYPLLDAGADVNAAGSFNRGTALEETVWSGNLRRVQDLLNRGADVNVAPSEFEHWRQHLTPLQRALIEGHEEILTLLIQVGAEINAPASPSSGRTALQVACERGNLDHVRMLLQKGADVNAPPSEQYGFTALQGASIEGHFAVAVLLLQAGANINGEPSSFEGRTALEGAAEHGRLDIVHLLLENDNDMEGFYDRCENAAKFAEEESHMVIARILRNYRKD</sequence>
<keyword evidence="2 3" id="KW-0040">ANK repeat</keyword>
<feature type="domain" description="Clr5" evidence="4">
    <location>
        <begin position="10"/>
        <end position="61"/>
    </location>
</feature>
<dbReference type="SMART" id="SM00248">
    <property type="entry name" value="ANK"/>
    <property type="match status" value="19"/>
</dbReference>
<feature type="repeat" description="ANK" evidence="3">
    <location>
        <begin position="1064"/>
        <end position="1096"/>
    </location>
</feature>
<dbReference type="AlphaFoldDB" id="A0A8H3EQ72"/>
<evidence type="ECO:0000313" key="6">
    <source>
        <dbReference type="Proteomes" id="UP000664521"/>
    </source>
</evidence>
<dbReference type="EMBL" id="CAJPDS010000010">
    <property type="protein sequence ID" value="CAF9911381.1"/>
    <property type="molecule type" value="Genomic_DNA"/>
</dbReference>
<dbReference type="OrthoDB" id="5428966at2759"/>
<dbReference type="SUPFAM" id="SSF48403">
    <property type="entry name" value="Ankyrin repeat"/>
    <property type="match status" value="4"/>
</dbReference>
<accession>A0A8H3EQ72</accession>
<name>A0A8H3EQ72_9LECA</name>
<dbReference type="PRINTS" id="PR01415">
    <property type="entry name" value="ANKYRIN"/>
</dbReference>
<dbReference type="PANTHER" id="PTHR24166:SF48">
    <property type="entry name" value="PROTEIN VAPYRIN"/>
    <property type="match status" value="1"/>
</dbReference>
<dbReference type="PANTHER" id="PTHR24166">
    <property type="entry name" value="ROLLING PEBBLES, ISOFORM B"/>
    <property type="match status" value="1"/>
</dbReference>